<keyword evidence="3" id="KW-1185">Reference proteome</keyword>
<reference evidence="2" key="1">
    <citation type="journal article" date="2020" name="Stud. Mycol.">
        <title>101 Dothideomycetes genomes: a test case for predicting lifestyles and emergence of pathogens.</title>
        <authorList>
            <person name="Haridas S."/>
            <person name="Albert R."/>
            <person name="Binder M."/>
            <person name="Bloem J."/>
            <person name="Labutti K."/>
            <person name="Salamov A."/>
            <person name="Andreopoulos B."/>
            <person name="Baker S."/>
            <person name="Barry K."/>
            <person name="Bills G."/>
            <person name="Bluhm B."/>
            <person name="Cannon C."/>
            <person name="Castanera R."/>
            <person name="Culley D."/>
            <person name="Daum C."/>
            <person name="Ezra D."/>
            <person name="Gonzalez J."/>
            <person name="Henrissat B."/>
            <person name="Kuo A."/>
            <person name="Liang C."/>
            <person name="Lipzen A."/>
            <person name="Lutzoni F."/>
            <person name="Magnuson J."/>
            <person name="Mondo S."/>
            <person name="Nolan M."/>
            <person name="Ohm R."/>
            <person name="Pangilinan J."/>
            <person name="Park H.-J."/>
            <person name="Ramirez L."/>
            <person name="Alfaro M."/>
            <person name="Sun H."/>
            <person name="Tritt A."/>
            <person name="Yoshinaga Y."/>
            <person name="Zwiers L.-H."/>
            <person name="Turgeon B."/>
            <person name="Goodwin S."/>
            <person name="Spatafora J."/>
            <person name="Crous P."/>
            <person name="Grigoriev I."/>
        </authorList>
    </citation>
    <scope>NUCLEOTIDE SEQUENCE</scope>
    <source>
        <strain evidence="2">CBS 121167</strain>
    </source>
</reference>
<accession>A0A6A6BPV4</accession>
<evidence type="ECO:0000313" key="3">
    <source>
        <dbReference type="Proteomes" id="UP000799438"/>
    </source>
</evidence>
<feature type="region of interest" description="Disordered" evidence="1">
    <location>
        <begin position="1"/>
        <end position="58"/>
    </location>
</feature>
<dbReference type="RefSeq" id="XP_033401722.1">
    <property type="nucleotide sequence ID" value="XM_033534957.1"/>
</dbReference>
<evidence type="ECO:0000256" key="1">
    <source>
        <dbReference type="SAM" id="MobiDB-lite"/>
    </source>
</evidence>
<dbReference type="GeneID" id="54292449"/>
<name>A0A6A6BPV4_9PEZI</name>
<dbReference type="AlphaFoldDB" id="A0A6A6BPV4"/>
<proteinExistence type="predicted"/>
<dbReference type="OrthoDB" id="2997776at2759"/>
<gene>
    <name evidence="2" type="ORF">K452DRAFT_104604</name>
</gene>
<protein>
    <submittedName>
        <fullName evidence="2">Uncharacterized protein</fullName>
    </submittedName>
</protein>
<dbReference type="EMBL" id="ML995476">
    <property type="protein sequence ID" value="KAF2146010.1"/>
    <property type="molecule type" value="Genomic_DNA"/>
</dbReference>
<sequence length="383" mass="44556">MESLRESSNLWPAPPPNASPFSRPDLSDGTTTRDQRAPSGQHKASSSNKRPSDLQLSPPAKRGLIAYNKYIPVRRTKSTSRPAQERKQPKIPELPVELWLMIVEFATESANPRELCQAYINLKNLSMVENIRAATQTVFMRMVRKEFKVKFDMLSSEFVGFSEDQTRVVLRCVAPEGLTTGVFGNTAEEERKGWMEDWANLTMNEWKNHLRQYLSALKQPKDSHHMPAPYIITFGLALNDTELPELEFDFDKMDFSFNWAGMLDKFLEEEHYVRSRVPDYKAYSPGYNYFDIIVDTEDGFYRQVRRLRNLSEYFSGNVNMPRHQWGLPLPPGAAEGANDTVRRLDILRHKRGAFLMEREPTRFPKWLVRQTLPFYRSTFYPWP</sequence>
<dbReference type="Proteomes" id="UP000799438">
    <property type="component" value="Unassembled WGS sequence"/>
</dbReference>
<feature type="compositionally biased region" description="Polar residues" evidence="1">
    <location>
        <begin position="1"/>
        <end position="10"/>
    </location>
</feature>
<evidence type="ECO:0000313" key="2">
    <source>
        <dbReference type="EMBL" id="KAF2146010.1"/>
    </source>
</evidence>
<organism evidence="2 3">
    <name type="scientific">Aplosporella prunicola CBS 121167</name>
    <dbReference type="NCBI Taxonomy" id="1176127"/>
    <lineage>
        <taxon>Eukaryota</taxon>
        <taxon>Fungi</taxon>
        <taxon>Dikarya</taxon>
        <taxon>Ascomycota</taxon>
        <taxon>Pezizomycotina</taxon>
        <taxon>Dothideomycetes</taxon>
        <taxon>Dothideomycetes incertae sedis</taxon>
        <taxon>Botryosphaeriales</taxon>
        <taxon>Aplosporellaceae</taxon>
        <taxon>Aplosporella</taxon>
    </lineage>
</organism>